<feature type="non-terminal residue" evidence="2">
    <location>
        <position position="182"/>
    </location>
</feature>
<feature type="region of interest" description="Disordered" evidence="1">
    <location>
        <begin position="1"/>
        <end position="35"/>
    </location>
</feature>
<gene>
    <name evidence="2" type="ORF">DNTS_022209</name>
</gene>
<dbReference type="EMBL" id="SRMA01026665">
    <property type="protein sequence ID" value="TRY79003.1"/>
    <property type="molecule type" value="Genomic_DNA"/>
</dbReference>
<dbReference type="Proteomes" id="UP000316079">
    <property type="component" value="Unassembled WGS sequence"/>
</dbReference>
<evidence type="ECO:0000256" key="1">
    <source>
        <dbReference type="SAM" id="MobiDB-lite"/>
    </source>
</evidence>
<name>A0A553PMV4_9TELE</name>
<keyword evidence="3" id="KW-1185">Reference proteome</keyword>
<evidence type="ECO:0000313" key="2">
    <source>
        <dbReference type="EMBL" id="TRY79003.1"/>
    </source>
</evidence>
<dbReference type="AlphaFoldDB" id="A0A553PMV4"/>
<feature type="compositionally biased region" description="Basic residues" evidence="1">
    <location>
        <begin position="132"/>
        <end position="142"/>
    </location>
</feature>
<comment type="caution">
    <text evidence="2">The sequence shown here is derived from an EMBL/GenBank/DDBJ whole genome shotgun (WGS) entry which is preliminary data.</text>
</comment>
<accession>A0A553PMV4</accession>
<evidence type="ECO:0000313" key="3">
    <source>
        <dbReference type="Proteomes" id="UP000316079"/>
    </source>
</evidence>
<dbReference type="STRING" id="623744.A0A553PMV4"/>
<protein>
    <submittedName>
        <fullName evidence="2">Uncharacterized protein</fullName>
    </submittedName>
</protein>
<dbReference type="OrthoDB" id="8943076at2759"/>
<proteinExistence type="predicted"/>
<sequence>MCSEQQESRPLLSPSIDDFQSESKTDGATRPVTSNTAVLSTTLDLVDLSEPCERRWSWDRRSPRVHRKNTFSKSSFRKKKTEETELIQVEPEPASPSRSNPERASLDSVNSSLLEKWEEGSLHPDSALNGGRRWRSERKRCSSNHSSSELLWSAEFKRDFLNKHSSLELSFSTVSDPGQAPQ</sequence>
<organism evidence="2 3">
    <name type="scientific">Danionella cerebrum</name>
    <dbReference type="NCBI Taxonomy" id="2873325"/>
    <lineage>
        <taxon>Eukaryota</taxon>
        <taxon>Metazoa</taxon>
        <taxon>Chordata</taxon>
        <taxon>Craniata</taxon>
        <taxon>Vertebrata</taxon>
        <taxon>Euteleostomi</taxon>
        <taxon>Actinopterygii</taxon>
        <taxon>Neopterygii</taxon>
        <taxon>Teleostei</taxon>
        <taxon>Ostariophysi</taxon>
        <taxon>Cypriniformes</taxon>
        <taxon>Danionidae</taxon>
        <taxon>Danioninae</taxon>
        <taxon>Danionella</taxon>
    </lineage>
</organism>
<feature type="compositionally biased region" description="Basic residues" evidence="1">
    <location>
        <begin position="63"/>
        <end position="79"/>
    </location>
</feature>
<feature type="region of interest" description="Disordered" evidence="1">
    <location>
        <begin position="59"/>
        <end position="148"/>
    </location>
</feature>
<reference evidence="2 3" key="1">
    <citation type="journal article" date="2019" name="Sci. Data">
        <title>Hybrid genome assembly and annotation of Danionella translucida.</title>
        <authorList>
            <person name="Kadobianskyi M."/>
            <person name="Schulze L."/>
            <person name="Schuelke M."/>
            <person name="Judkewitz B."/>
        </authorList>
    </citation>
    <scope>NUCLEOTIDE SEQUENCE [LARGE SCALE GENOMIC DNA]</scope>
    <source>
        <strain evidence="2 3">Bolton</strain>
    </source>
</reference>